<reference evidence="3 5" key="1">
    <citation type="submission" date="2021-11" db="EMBL/GenBank/DDBJ databases">
        <authorList>
            <person name="Islam A."/>
            <person name="Islam S."/>
            <person name="Flora M.S."/>
            <person name="Rahman M."/>
            <person name="Ziaur R.M."/>
            <person name="Epstein J.H."/>
            <person name="Hassan M."/>
            <person name="Klassen M."/>
            <person name="Woodard K."/>
            <person name="Webb A."/>
            <person name="Webby R.J."/>
            <person name="El Zowalaty M.E."/>
        </authorList>
    </citation>
    <scope>NUCLEOTIDE SEQUENCE [LARGE SCALE GENOMIC DNA]</scope>
    <source>
        <strain evidence="3">Pf1</strain>
    </source>
</reference>
<protein>
    <recommendedName>
        <fullName evidence="7">Protein Lines N-terminal domain-containing protein</fullName>
    </recommendedName>
</protein>
<dbReference type="Proteomes" id="UP001157938">
    <property type="component" value="Unassembled WGS sequence"/>
</dbReference>
<dbReference type="AlphaFoldDB" id="A0AAV0UKG5"/>
<dbReference type="InterPro" id="IPR024875">
    <property type="entry name" value="Protein_Lines"/>
</dbReference>
<reference evidence="4" key="2">
    <citation type="submission" date="2022-12" db="EMBL/GenBank/DDBJ databases">
        <authorList>
            <person name="Webb A."/>
        </authorList>
    </citation>
    <scope>NUCLEOTIDE SEQUENCE</scope>
    <source>
        <strain evidence="4">Pf2</strain>
    </source>
</reference>
<organism evidence="4 6">
    <name type="scientific">Peronospora farinosa</name>
    <dbReference type="NCBI Taxonomy" id="134698"/>
    <lineage>
        <taxon>Eukaryota</taxon>
        <taxon>Sar</taxon>
        <taxon>Stramenopiles</taxon>
        <taxon>Oomycota</taxon>
        <taxon>Peronosporomycetes</taxon>
        <taxon>Peronosporales</taxon>
        <taxon>Peronosporaceae</taxon>
        <taxon>Peronospora</taxon>
    </lineage>
</organism>
<gene>
    <name evidence="3" type="ORF">PFR001_LOCUS3566</name>
    <name evidence="4" type="ORF">PFR002_LOCUS8220</name>
</gene>
<dbReference type="PANTHER" id="PTHR16057:SF1">
    <property type="entry name" value="PROTEIN LINES HOMOLOG 1"/>
    <property type="match status" value="1"/>
</dbReference>
<evidence type="ECO:0000313" key="6">
    <source>
        <dbReference type="Proteomes" id="UP001159659"/>
    </source>
</evidence>
<sequence>MKWCMAIRCIKASSAALRHHHEAYDAELKTLLEFLDHEDVLVAYAAKEELRKVLINDKITETSCANEIVRAFILMSTTNWRREASGFRFQLLRQLLNVKKGKQLTEGGSADEEGQLGCIVEHPYLHTVLVNLVQVGDMVCSVLVTADHSGGGVDRATSAPYSVQYEALVFLSEFVKRLHSLTIADRYQLELSEHMMVLMDDVFITMDYVLQPTFISCAVLGLLGDFQELLKFWASQIQEDEYCCLKSVLPKWLKLCLVWLLQSSCTSTALRLLHDNEHTAVTSQRAFIAESSRYPFLQQWLLYSSRMGTAYLKALLTQRQSAGKDTLQMPTLPGKPYCSAKQLLSRQQLFTILAEQDDVMIEVLNGLMQMTILANHPSGSLSLLTQWCPSLTAYVTAEFDPDLLFADLVEILGRDHLVLLDLLVSNETQMLEYLVRYLRHLNTHWDASKQKLQACGRQESVMSVLIRLRLEIDRLVTADLFPYNAGPLVKRMKAIEQLYEEL</sequence>
<dbReference type="InterPro" id="IPR029415">
    <property type="entry name" value="Lines_C"/>
</dbReference>
<feature type="domain" description="Protein Lines C-terminal" evidence="2">
    <location>
        <begin position="461"/>
        <end position="497"/>
    </location>
</feature>
<dbReference type="Pfam" id="PF14694">
    <property type="entry name" value="LINES_N"/>
    <property type="match status" value="1"/>
</dbReference>
<name>A0AAV0UKG5_9STRA</name>
<dbReference type="InterPro" id="IPR032794">
    <property type="entry name" value="LINES_N"/>
</dbReference>
<evidence type="ECO:0000259" key="1">
    <source>
        <dbReference type="Pfam" id="PF14694"/>
    </source>
</evidence>
<evidence type="ECO:0000259" key="2">
    <source>
        <dbReference type="Pfam" id="PF14695"/>
    </source>
</evidence>
<comment type="caution">
    <text evidence="4">The sequence shown here is derived from an EMBL/GenBank/DDBJ whole genome shotgun (WGS) entry which is preliminary data.</text>
</comment>
<evidence type="ECO:0000313" key="3">
    <source>
        <dbReference type="EMBL" id="CAH0488060.1"/>
    </source>
</evidence>
<keyword evidence="5" id="KW-1185">Reference proteome</keyword>
<evidence type="ECO:0000313" key="5">
    <source>
        <dbReference type="Proteomes" id="UP001157938"/>
    </source>
</evidence>
<dbReference type="EMBL" id="CAKLBC010000766">
    <property type="protein sequence ID" value="CAH0488060.1"/>
    <property type="molecule type" value="Genomic_DNA"/>
</dbReference>
<accession>A0AAV0UKG5</accession>
<dbReference type="Proteomes" id="UP001159659">
    <property type="component" value="Unassembled WGS sequence"/>
</dbReference>
<dbReference type="PANTHER" id="PTHR16057">
    <property type="entry name" value="WINS1, 2 PROTEIN"/>
    <property type="match status" value="1"/>
</dbReference>
<dbReference type="EMBL" id="CANTFK010000983">
    <property type="protein sequence ID" value="CAI5736947.1"/>
    <property type="molecule type" value="Genomic_DNA"/>
</dbReference>
<evidence type="ECO:0000313" key="4">
    <source>
        <dbReference type="EMBL" id="CAI5736947.1"/>
    </source>
</evidence>
<feature type="domain" description="Protein Lines N-terminal" evidence="1">
    <location>
        <begin position="347"/>
        <end position="446"/>
    </location>
</feature>
<dbReference type="Pfam" id="PF14695">
    <property type="entry name" value="LINES_C"/>
    <property type="match status" value="1"/>
</dbReference>
<proteinExistence type="predicted"/>
<evidence type="ECO:0008006" key="7">
    <source>
        <dbReference type="Google" id="ProtNLM"/>
    </source>
</evidence>